<dbReference type="RefSeq" id="WP_237053251.1">
    <property type="nucleotide sequence ID" value="NZ_JAKJPO010000001.1"/>
</dbReference>
<dbReference type="SUPFAM" id="SSF56112">
    <property type="entry name" value="Protein kinase-like (PK-like)"/>
    <property type="match status" value="1"/>
</dbReference>
<dbReference type="PANTHER" id="PTHR12149:SF8">
    <property type="entry name" value="PROTEIN-RIBULOSAMINE 3-KINASE"/>
    <property type="match status" value="1"/>
</dbReference>
<gene>
    <name evidence="3" type="ORF">L3V18_03745</name>
</gene>
<name>A0ABS9HQN0_9GAMM</name>
<keyword evidence="2 3" id="KW-0418">Kinase</keyword>
<dbReference type="Gene3D" id="3.30.200.20">
    <property type="entry name" value="Phosphorylase Kinase, domain 1"/>
    <property type="match status" value="1"/>
</dbReference>
<reference evidence="4" key="2">
    <citation type="submission" date="2022-01" db="EMBL/GenBank/DDBJ databases">
        <title>Lysobacter chinensis sp. nov., a bacterium isolated from cow dung compost.</title>
        <authorList>
            <person name="Zhou L.Y."/>
        </authorList>
    </citation>
    <scope>NUCLEOTIDE SEQUENCE [LARGE SCALE GENOMIC DNA]</scope>
    <source>
        <strain evidence="4">TLK-CK17</strain>
    </source>
</reference>
<keyword evidence="4" id="KW-1185">Reference proteome</keyword>
<dbReference type="Proteomes" id="UP001430796">
    <property type="component" value="Unassembled WGS sequence"/>
</dbReference>
<comment type="caution">
    <text evidence="3">The sequence shown here is derived from an EMBL/GenBank/DDBJ whole genome shotgun (WGS) entry which is preliminary data.</text>
</comment>
<dbReference type="PANTHER" id="PTHR12149">
    <property type="entry name" value="FRUCTOSAMINE 3 KINASE-RELATED PROTEIN"/>
    <property type="match status" value="1"/>
</dbReference>
<dbReference type="PIRSF" id="PIRSF006221">
    <property type="entry name" value="Ketosamine-3-kinase"/>
    <property type="match status" value="1"/>
</dbReference>
<proteinExistence type="inferred from homology"/>
<sequence>MEDALRLLEESGDGLHRRDLGGRQVVVKRRIGAPTGFFAAEARGLAALRATATLRVPEVFAACDAGIVLEDLGDGRPGNAQWAAAGIALAALHRNRGAAFGFGADGWCGDSRQDNTRDVDGHRFFAERRLLPQARRARDRGLLGHGDIARIETLCARLPELMPDAPPVLVHGDLWSGNLHACGDGDLALIDGGAVHHGWAEVDLAMLVLFGEPPMAFFDAYQATADIDGSWRERAGLPNLYHLLNHLNLFGDGYLPAVRRILGRFAPGRRA</sequence>
<evidence type="ECO:0000256" key="2">
    <source>
        <dbReference type="PIRNR" id="PIRNR006221"/>
    </source>
</evidence>
<comment type="similarity">
    <text evidence="1 2">Belongs to the fructosamine kinase family.</text>
</comment>
<dbReference type="Gene3D" id="1.20.1270.240">
    <property type="match status" value="1"/>
</dbReference>
<dbReference type="GO" id="GO:0016301">
    <property type="term" value="F:kinase activity"/>
    <property type="evidence" value="ECO:0007669"/>
    <property type="project" value="UniProtKB-KW"/>
</dbReference>
<keyword evidence="2" id="KW-0808">Transferase</keyword>
<evidence type="ECO:0000256" key="1">
    <source>
        <dbReference type="ARBA" id="ARBA00009460"/>
    </source>
</evidence>
<dbReference type="InterPro" id="IPR016477">
    <property type="entry name" value="Fructo-/Ketosamine-3-kinase"/>
</dbReference>
<evidence type="ECO:0000313" key="3">
    <source>
        <dbReference type="EMBL" id="MCF7220903.1"/>
    </source>
</evidence>
<dbReference type="Gene3D" id="1.10.510.10">
    <property type="entry name" value="Transferase(Phosphotransferase) domain 1"/>
    <property type="match status" value="1"/>
</dbReference>
<evidence type="ECO:0000313" key="4">
    <source>
        <dbReference type="Proteomes" id="UP001430796"/>
    </source>
</evidence>
<dbReference type="InterPro" id="IPR011009">
    <property type="entry name" value="Kinase-like_dom_sf"/>
</dbReference>
<protein>
    <submittedName>
        <fullName evidence="3">Fructosamine kinase family protein</fullName>
    </submittedName>
</protein>
<dbReference type="Pfam" id="PF03881">
    <property type="entry name" value="Fructosamin_kin"/>
    <property type="match status" value="1"/>
</dbReference>
<dbReference type="EMBL" id="JAKJPO010000001">
    <property type="protein sequence ID" value="MCF7220903.1"/>
    <property type="molecule type" value="Genomic_DNA"/>
</dbReference>
<organism evidence="3 4">
    <name type="scientific">Marilutibacter chinensis</name>
    <dbReference type="NCBI Taxonomy" id="2912247"/>
    <lineage>
        <taxon>Bacteria</taxon>
        <taxon>Pseudomonadati</taxon>
        <taxon>Pseudomonadota</taxon>
        <taxon>Gammaproteobacteria</taxon>
        <taxon>Lysobacterales</taxon>
        <taxon>Lysobacteraceae</taxon>
        <taxon>Marilutibacter</taxon>
    </lineage>
</organism>
<accession>A0ABS9HQN0</accession>
<reference evidence="3 4" key="1">
    <citation type="submission" date="2022-01" db="EMBL/GenBank/DDBJ databases">
        <title>Lysobacter chinensis sp. nov., a bacterium isolated from cow dung compost.</title>
        <authorList>
            <person name="Liu Y."/>
        </authorList>
    </citation>
    <scope>NUCLEOTIDE SEQUENCE [LARGE SCALE GENOMIC DNA]</scope>
    <source>
        <strain evidence="3 4">TLK-CK17</strain>
    </source>
</reference>
<reference evidence="3 4" key="3">
    <citation type="submission" date="2022-01" db="EMBL/GenBank/DDBJ databases">
        <authorList>
            <person name="Zhou L.Y."/>
        </authorList>
    </citation>
    <scope>NUCLEOTIDE SEQUENCE [LARGE SCALE GENOMIC DNA]</scope>
    <source>
        <strain evidence="3 4">TLK-CK17</strain>
    </source>
</reference>